<dbReference type="EMBL" id="FPJW01000002">
    <property type="protein sequence ID" value="SFX18500.1"/>
    <property type="molecule type" value="Genomic_DNA"/>
</dbReference>
<dbReference type="RefSeq" id="WP_072324967.1">
    <property type="nucleotide sequence ID" value="NZ_FPJW01000002.1"/>
</dbReference>
<evidence type="ECO:0008006" key="3">
    <source>
        <dbReference type="Google" id="ProtNLM"/>
    </source>
</evidence>
<dbReference type="OrthoDB" id="6120523at2"/>
<reference evidence="1 2" key="1">
    <citation type="submission" date="2016-11" db="EMBL/GenBank/DDBJ databases">
        <authorList>
            <person name="Jaros S."/>
            <person name="Januszkiewicz K."/>
            <person name="Wedrychowicz H."/>
        </authorList>
    </citation>
    <scope>NUCLEOTIDE SEQUENCE [LARGE SCALE GENOMIC DNA]</scope>
    <source>
        <strain evidence="1 2">DSM 21637</strain>
    </source>
</reference>
<dbReference type="Proteomes" id="UP000182350">
    <property type="component" value="Unassembled WGS sequence"/>
</dbReference>
<evidence type="ECO:0000313" key="1">
    <source>
        <dbReference type="EMBL" id="SFX18500.1"/>
    </source>
</evidence>
<name>A0A1K1V142_9GAMM</name>
<gene>
    <name evidence="1" type="ORF">SAMN02745752_00706</name>
</gene>
<sequence length="127" mass="14248">MKKQPTPPSHGTPSYWKARLLTATGGKTTSTAGYWAYTQSISDTEVRFHCEKLLRPGSPVILDIQAIHKGQKHPLRVQGKVLSCILLSCGTLYGIDLQIVSVSKADRQFINQYMEDRKSMKLTYTSF</sequence>
<dbReference type="AlphaFoldDB" id="A0A1K1V142"/>
<accession>A0A1K1V142</accession>
<keyword evidence="2" id="KW-1185">Reference proteome</keyword>
<organism evidence="1 2">
    <name type="scientific">Marinospirillum alkaliphilum DSM 21637</name>
    <dbReference type="NCBI Taxonomy" id="1122209"/>
    <lineage>
        <taxon>Bacteria</taxon>
        <taxon>Pseudomonadati</taxon>
        <taxon>Pseudomonadota</taxon>
        <taxon>Gammaproteobacteria</taxon>
        <taxon>Oceanospirillales</taxon>
        <taxon>Oceanospirillaceae</taxon>
        <taxon>Marinospirillum</taxon>
    </lineage>
</organism>
<protein>
    <recommendedName>
        <fullName evidence="3">PilZ domain-containing protein</fullName>
    </recommendedName>
</protein>
<proteinExistence type="predicted"/>
<evidence type="ECO:0000313" key="2">
    <source>
        <dbReference type="Proteomes" id="UP000182350"/>
    </source>
</evidence>